<comment type="caution">
    <text evidence="2">The sequence shown here is derived from an EMBL/GenBank/DDBJ whole genome shotgun (WGS) entry which is preliminary data.</text>
</comment>
<dbReference type="Pfam" id="PF13749">
    <property type="entry name" value="HATPase_c_4"/>
    <property type="match status" value="1"/>
</dbReference>
<feature type="region of interest" description="Disordered" evidence="1">
    <location>
        <begin position="1"/>
        <end position="34"/>
    </location>
</feature>
<sequence>MRKSQSSSKNHAHKRVGKTNQRISSSELRKLAKESGGRVYWDELVCGDAGPDDIDEEKVRRYLERREEIRKVSKPEKMDMETLLLNIGAAKKMKGETKPTNAGILFFGKNPQRFVLQSQLRTARFAGRTLTRDFLDRLDCSGALWEMVEQAEDFVRKNISLFGFRTEYSFQRIDKLEYPIKAVREAIINALIHRNYFEPADTRVAIFDDRIEIISPGSFPKGVTPEKPKHVPVNPVLCQLMYDIGLIERYGSGIYMINELCEDWGIPKPEYELSEVETTVSFRSGGKAIVISEIEKTGVELNERQKKALRYVLEKGFITNRSYQELNDVGKKTAYLELSGLIEKGLLLSIGKGRSVRYVARF</sequence>
<gene>
    <name evidence="2" type="ORF">CHKLHMKO_00703</name>
</gene>
<proteinExistence type="predicted"/>
<dbReference type="AlphaFoldDB" id="A0A811TD59"/>
<protein>
    <recommendedName>
        <fullName evidence="4">ATP-dependent DNA helicase RecG C-terminal domain-containing protein</fullName>
    </recommendedName>
</protein>
<dbReference type="InterPro" id="IPR038475">
    <property type="entry name" value="RecG_C_sf"/>
</dbReference>
<dbReference type="Gene3D" id="1.10.10.10">
    <property type="entry name" value="Winged helix-like DNA-binding domain superfamily/Winged helix DNA-binding domain"/>
    <property type="match status" value="1"/>
</dbReference>
<evidence type="ECO:0000313" key="3">
    <source>
        <dbReference type="Proteomes" id="UP000610373"/>
    </source>
</evidence>
<dbReference type="InterPro" id="IPR036388">
    <property type="entry name" value="WH-like_DNA-bd_sf"/>
</dbReference>
<dbReference type="EMBL" id="CAJHIO010000076">
    <property type="protein sequence ID" value="CAD6494331.1"/>
    <property type="molecule type" value="Genomic_DNA"/>
</dbReference>
<name>A0A811TD59_9EURY</name>
<evidence type="ECO:0000256" key="1">
    <source>
        <dbReference type="SAM" id="MobiDB-lite"/>
    </source>
</evidence>
<evidence type="ECO:0000313" key="2">
    <source>
        <dbReference type="EMBL" id="CAD6494331.1"/>
    </source>
</evidence>
<dbReference type="Proteomes" id="UP000610373">
    <property type="component" value="Unassembled WGS sequence"/>
</dbReference>
<reference evidence="2" key="1">
    <citation type="submission" date="2020-10" db="EMBL/GenBank/DDBJ databases">
        <authorList>
            <person name="Hahn C.J."/>
            <person name="Laso-Perez R."/>
            <person name="Vulcano F."/>
            <person name="Vaziourakis K.-M."/>
            <person name="Stokke R."/>
            <person name="Steen I.H."/>
            <person name="Teske A."/>
            <person name="Boetius A."/>
            <person name="Liebeke M."/>
            <person name="Amann R."/>
            <person name="Knittel K."/>
        </authorList>
    </citation>
    <scope>NUCLEOTIDE SEQUENCE</scope>
    <source>
        <strain evidence="2">Gfbio:e3339647-f889-4370-9287-4fb5cb688e4c:AG392O15_GoMArc1</strain>
    </source>
</reference>
<dbReference type="PANTHER" id="PTHR30595">
    <property type="entry name" value="GLPR-RELATED TRANSCRIPTIONAL REPRESSOR"/>
    <property type="match status" value="1"/>
</dbReference>
<dbReference type="Gene3D" id="3.30.565.60">
    <property type="match status" value="1"/>
</dbReference>
<evidence type="ECO:0008006" key="4">
    <source>
        <dbReference type="Google" id="ProtNLM"/>
    </source>
</evidence>
<dbReference type="PANTHER" id="PTHR30595:SF6">
    <property type="entry name" value="SCHLAFEN ALBA-2 DOMAIN-CONTAINING PROTEIN"/>
    <property type="match status" value="1"/>
</dbReference>
<organism evidence="2 3">
    <name type="scientific">Candidatus Argoarchaeum ethanivorans</name>
    <dbReference type="NCBI Taxonomy" id="2608793"/>
    <lineage>
        <taxon>Archaea</taxon>
        <taxon>Methanobacteriati</taxon>
        <taxon>Methanobacteriota</taxon>
        <taxon>Stenosarchaea group</taxon>
        <taxon>Methanomicrobia</taxon>
        <taxon>Methanosarcinales</taxon>
        <taxon>Methanosarcinales incertae sedis</taxon>
        <taxon>GOM Arc I cluster</taxon>
        <taxon>Candidatus Argoarchaeum</taxon>
    </lineage>
</organism>
<accession>A0A811TD59</accession>